<accession>A0ABW3CX78</accession>
<evidence type="ECO:0000313" key="7">
    <source>
        <dbReference type="Proteomes" id="UP001596978"/>
    </source>
</evidence>
<dbReference type="Pfam" id="PF18962">
    <property type="entry name" value="Por_Secre_tail"/>
    <property type="match status" value="1"/>
</dbReference>
<dbReference type="CDD" id="cd04842">
    <property type="entry name" value="Peptidases_S8_Kp43_protease"/>
    <property type="match status" value="1"/>
</dbReference>
<sequence>MIPAIRYLLFIWLTFIISTFGFGQNVVTEKYSHMLAGEELVERNTKEEAYGVFLIESPLEKLRAASHSFDILRVLDKSHAIVRFEGQRIPSTIFRAWPVNHEWKLQDRLYQKHPEDREVFVIHTSNIEKLKTQLRLNSIAILKSTHRSVFAVSSIATIRKHLLGFDFVTYIGQESLKATQESTVTDLDLSVNAISTVQRLFPALKGGGRTVGVKDNQFIAEDIDLIQKAVNSTIASPTIDNHATDMSTIIAGLGNSSIIGKGVAQDAILFMSDFNNLLPDSQQLLEDAQVSIQNHSYGTQIENFYGALAASYDQQIYDNPSMLHVFSSGNEGVTVPEDGIYANLGMYANLTGNFKMAKNILTVGAIDREKNSVSFSSKGPAFDGRIKPEIVAYSNVGTSNTAALVTGTSVLLEQAYENIETTSPTSAMLKAVLINGADDIGDRGPDFETGFGNLNAKNSMNIVTGSQYWEDNVQQNETKTLELVIPVNAKNLKVTLVWTDLAAQPNDNVALVNDLDLIVTDPANTNWLPWTLNTEASTESITAPATRNADHINNIEQVTITDLSAGIYTVEVNGFSIATDNQPFALAYSWETANVFDWNFPRANDNYPYDGESIGYLRWQQTYPENTFGALSVSFDNGTTWEEIDATADLAAGFYQWEQPENINTNARLRMQINGNDHFSENFTVSTAINPRVSLDCEEAIELRWNKKEGATSYNIYNLQGREMALVQQVTDTTYAFDKDQYLLPYFSVQARLDPGNAGVRGKTINYESFGGNCYFNSVFADITEDGTAIQVFTDIGSLYQVAQVEVVRIDSANNRTVIETLTNLDTITPEIFDEQPKAGQNKYQLVLTTINGEEYRSDVVDAFFFDDQEPFLIFPNPVSSSGGINVYSGNEGDNQLFFDLYSFDGRKVLTKKLSSDRAFISMNGLDAGVYIYNITSSDGRKMSKKLVIK</sequence>
<keyword evidence="3" id="KW-0645">Protease</keyword>
<dbReference type="SUPFAM" id="SSF52743">
    <property type="entry name" value="Subtilisin-like"/>
    <property type="match status" value="1"/>
</dbReference>
<dbReference type="Gene3D" id="3.40.50.200">
    <property type="entry name" value="Peptidase S8/S53 domain"/>
    <property type="match status" value="1"/>
</dbReference>
<reference evidence="7" key="1">
    <citation type="journal article" date="2019" name="Int. J. Syst. Evol. Microbiol.">
        <title>The Global Catalogue of Microorganisms (GCM) 10K type strain sequencing project: providing services to taxonomists for standard genome sequencing and annotation.</title>
        <authorList>
            <consortium name="The Broad Institute Genomics Platform"/>
            <consortium name="The Broad Institute Genome Sequencing Center for Infectious Disease"/>
            <person name="Wu L."/>
            <person name="Ma J."/>
        </authorList>
    </citation>
    <scope>NUCLEOTIDE SEQUENCE [LARGE SCALE GENOMIC DNA]</scope>
    <source>
        <strain evidence="7">CCUG 62952</strain>
    </source>
</reference>
<keyword evidence="3" id="KW-0720">Serine protease</keyword>
<protein>
    <submittedName>
        <fullName evidence="6">S8 family serine peptidase</fullName>
    </submittedName>
</protein>
<name>A0ABW3CX78_9FLAO</name>
<dbReference type="NCBIfam" id="TIGR04183">
    <property type="entry name" value="Por_Secre_tail"/>
    <property type="match status" value="1"/>
</dbReference>
<feature type="active site" description="Charge relay system" evidence="3">
    <location>
        <position position="215"/>
    </location>
</feature>
<feature type="domain" description="Peptidase S8/S53" evidence="4">
    <location>
        <begin position="230"/>
        <end position="452"/>
    </location>
</feature>
<evidence type="ECO:0000256" key="3">
    <source>
        <dbReference type="PROSITE-ProRule" id="PRU01240"/>
    </source>
</evidence>
<dbReference type="InterPro" id="IPR000209">
    <property type="entry name" value="Peptidase_S8/S53_dom"/>
</dbReference>
<evidence type="ECO:0000259" key="5">
    <source>
        <dbReference type="Pfam" id="PF18962"/>
    </source>
</evidence>
<dbReference type="PROSITE" id="PS51892">
    <property type="entry name" value="SUBTILASE"/>
    <property type="match status" value="1"/>
</dbReference>
<proteinExistence type="inferred from homology"/>
<comment type="similarity">
    <text evidence="1 3">Belongs to the peptidase S8 family.</text>
</comment>
<dbReference type="PANTHER" id="PTHR43399">
    <property type="entry name" value="SUBTILISIN-RELATED"/>
    <property type="match status" value="1"/>
</dbReference>
<dbReference type="InterPro" id="IPR034058">
    <property type="entry name" value="TagA/B/C/D_pept_dom"/>
</dbReference>
<dbReference type="Proteomes" id="UP001596978">
    <property type="component" value="Unassembled WGS sequence"/>
</dbReference>
<dbReference type="PANTHER" id="PTHR43399:SF4">
    <property type="entry name" value="CELL WALL-ASSOCIATED PROTEASE"/>
    <property type="match status" value="1"/>
</dbReference>
<organism evidence="6 7">
    <name type="scientific">Sungkyunkwania multivorans</name>
    <dbReference type="NCBI Taxonomy" id="1173618"/>
    <lineage>
        <taxon>Bacteria</taxon>
        <taxon>Pseudomonadati</taxon>
        <taxon>Bacteroidota</taxon>
        <taxon>Flavobacteriia</taxon>
        <taxon>Flavobacteriales</taxon>
        <taxon>Flavobacteriaceae</taxon>
        <taxon>Sungkyunkwania</taxon>
    </lineage>
</organism>
<gene>
    <name evidence="6" type="ORF">ACFQ1M_08600</name>
</gene>
<evidence type="ECO:0000259" key="4">
    <source>
        <dbReference type="Pfam" id="PF00082"/>
    </source>
</evidence>
<keyword evidence="7" id="KW-1185">Reference proteome</keyword>
<comment type="caution">
    <text evidence="6">The sequence shown here is derived from an EMBL/GenBank/DDBJ whole genome shotgun (WGS) entry which is preliminary data.</text>
</comment>
<dbReference type="InterPro" id="IPR026444">
    <property type="entry name" value="Secre_tail"/>
</dbReference>
<evidence type="ECO:0000313" key="6">
    <source>
        <dbReference type="EMBL" id="MFD0862268.1"/>
    </source>
</evidence>
<feature type="active site" description="Charge relay system" evidence="3">
    <location>
        <position position="242"/>
    </location>
</feature>
<keyword evidence="2" id="KW-0732">Signal</keyword>
<feature type="active site" description="Charge relay system" evidence="3">
    <location>
        <position position="399"/>
    </location>
</feature>
<dbReference type="InterPro" id="IPR051048">
    <property type="entry name" value="Peptidase_S8/S53_subtilisin"/>
</dbReference>
<evidence type="ECO:0000256" key="1">
    <source>
        <dbReference type="ARBA" id="ARBA00011073"/>
    </source>
</evidence>
<evidence type="ECO:0000256" key="2">
    <source>
        <dbReference type="ARBA" id="ARBA00022729"/>
    </source>
</evidence>
<dbReference type="RefSeq" id="WP_386406860.1">
    <property type="nucleotide sequence ID" value="NZ_JBHTJH010000004.1"/>
</dbReference>
<dbReference type="Gene3D" id="2.60.120.380">
    <property type="match status" value="1"/>
</dbReference>
<feature type="domain" description="Secretion system C-terminal sorting" evidence="5">
    <location>
        <begin position="874"/>
        <end position="949"/>
    </location>
</feature>
<dbReference type="Pfam" id="PF00082">
    <property type="entry name" value="Peptidase_S8"/>
    <property type="match status" value="1"/>
</dbReference>
<dbReference type="InterPro" id="IPR036852">
    <property type="entry name" value="Peptidase_S8/S53_dom_sf"/>
</dbReference>
<keyword evidence="3" id="KW-0378">Hydrolase</keyword>
<dbReference type="EMBL" id="JBHTJH010000004">
    <property type="protein sequence ID" value="MFD0862268.1"/>
    <property type="molecule type" value="Genomic_DNA"/>
</dbReference>